<evidence type="ECO:0000313" key="2">
    <source>
        <dbReference type="Proteomes" id="UP001221757"/>
    </source>
</evidence>
<organism evidence="1 2">
    <name type="scientific">Mycena rosella</name>
    <name type="common">Pink bonnet</name>
    <name type="synonym">Agaricus rosellus</name>
    <dbReference type="NCBI Taxonomy" id="1033263"/>
    <lineage>
        <taxon>Eukaryota</taxon>
        <taxon>Fungi</taxon>
        <taxon>Dikarya</taxon>
        <taxon>Basidiomycota</taxon>
        <taxon>Agaricomycotina</taxon>
        <taxon>Agaricomycetes</taxon>
        <taxon>Agaricomycetidae</taxon>
        <taxon>Agaricales</taxon>
        <taxon>Marasmiineae</taxon>
        <taxon>Mycenaceae</taxon>
        <taxon>Mycena</taxon>
    </lineage>
</organism>
<reference evidence="1" key="1">
    <citation type="submission" date="2023-03" db="EMBL/GenBank/DDBJ databases">
        <title>Massive genome expansion in bonnet fungi (Mycena s.s.) driven by repeated elements and novel gene families across ecological guilds.</title>
        <authorList>
            <consortium name="Lawrence Berkeley National Laboratory"/>
            <person name="Harder C.B."/>
            <person name="Miyauchi S."/>
            <person name="Viragh M."/>
            <person name="Kuo A."/>
            <person name="Thoen E."/>
            <person name="Andreopoulos B."/>
            <person name="Lu D."/>
            <person name="Skrede I."/>
            <person name="Drula E."/>
            <person name="Henrissat B."/>
            <person name="Morin E."/>
            <person name="Kohler A."/>
            <person name="Barry K."/>
            <person name="LaButti K."/>
            <person name="Morin E."/>
            <person name="Salamov A."/>
            <person name="Lipzen A."/>
            <person name="Mereny Z."/>
            <person name="Hegedus B."/>
            <person name="Baldrian P."/>
            <person name="Stursova M."/>
            <person name="Weitz H."/>
            <person name="Taylor A."/>
            <person name="Grigoriev I.V."/>
            <person name="Nagy L.G."/>
            <person name="Martin F."/>
            <person name="Kauserud H."/>
        </authorList>
    </citation>
    <scope>NUCLEOTIDE SEQUENCE</scope>
    <source>
        <strain evidence="1">CBHHK067</strain>
    </source>
</reference>
<proteinExistence type="predicted"/>
<gene>
    <name evidence="1" type="ORF">B0H17DRAFT_1146677</name>
</gene>
<keyword evidence="2" id="KW-1185">Reference proteome</keyword>
<comment type="caution">
    <text evidence="1">The sequence shown here is derived from an EMBL/GenBank/DDBJ whole genome shotgun (WGS) entry which is preliminary data.</text>
</comment>
<accession>A0AAD7CNG6</accession>
<dbReference type="EMBL" id="JARKIE010000318">
    <property type="protein sequence ID" value="KAJ7654805.1"/>
    <property type="molecule type" value="Genomic_DNA"/>
</dbReference>
<dbReference type="Proteomes" id="UP001221757">
    <property type="component" value="Unassembled WGS sequence"/>
</dbReference>
<sequence>MPCRQKCLPSKIFDLQLFITATSSRVVRAFLPAPQVYFWPTINLRPAAISRCCLLAHRAGISACTLQNFNLHLLLAVTPSFSEPLLFLTAAPPTGIPANFRAVAILLAPQYLLTCTYFLPHHTFHPAFATPISGCTPEIFRPVPQHPSLVEVYLQEEAYKLKKSETVQSATVSSLIRELSASPGYPVEVELGSGEQVSDPIY</sequence>
<name>A0AAD7CNG6_MYCRO</name>
<protein>
    <submittedName>
        <fullName evidence="1">Uncharacterized protein</fullName>
    </submittedName>
</protein>
<evidence type="ECO:0000313" key="1">
    <source>
        <dbReference type="EMBL" id="KAJ7654805.1"/>
    </source>
</evidence>
<dbReference type="AlphaFoldDB" id="A0AAD7CNG6"/>